<dbReference type="EMBL" id="MH976515">
    <property type="protein sequence ID" value="AYR03289.1"/>
    <property type="molecule type" value="Genomic_DNA"/>
</dbReference>
<gene>
    <name evidence="1" type="primary">146</name>
    <name evidence="1" type="ORF">SEA_OCTOBIEN14_146</name>
</gene>
<dbReference type="RefSeq" id="YP_010246385.1">
    <property type="nucleotide sequence ID" value="NC_060134.1"/>
</dbReference>
<proteinExistence type="predicted"/>
<name>A0A3G3MAL0_9CAUD</name>
<evidence type="ECO:0000313" key="2">
    <source>
        <dbReference type="Proteomes" id="UP000280547"/>
    </source>
</evidence>
<accession>A0A3G3MAL0</accession>
<organism evidence="1 2">
    <name type="scientific">Gordonia phage Octobien14</name>
    <dbReference type="NCBI Taxonomy" id="2483673"/>
    <lineage>
        <taxon>Viruses</taxon>
        <taxon>Duplodnaviria</taxon>
        <taxon>Heunggongvirae</taxon>
        <taxon>Uroviricota</taxon>
        <taxon>Caudoviricetes</taxon>
        <taxon>Deeyouvirinae</taxon>
        <taxon>Octobienvirus</taxon>
        <taxon>Octobienvirus octobien14</taxon>
    </lineage>
</organism>
<dbReference type="GeneID" id="70080926"/>
<sequence>MLLGPLSGVCSRGLPTGITPAQALDSFLELRANVAIGYVLAIRLSATHTKGFHHGSYQDFGSFSSRGV</sequence>
<dbReference type="Proteomes" id="UP000280547">
    <property type="component" value="Segment"/>
</dbReference>
<dbReference type="KEGG" id="vg:70080926"/>
<evidence type="ECO:0000313" key="1">
    <source>
        <dbReference type="EMBL" id="AYR03289.1"/>
    </source>
</evidence>
<keyword evidence="2" id="KW-1185">Reference proteome</keyword>
<protein>
    <submittedName>
        <fullName evidence="1">Uncharacterized protein</fullName>
    </submittedName>
</protein>
<reference evidence="1 2" key="1">
    <citation type="submission" date="2018-09" db="EMBL/GenBank/DDBJ databases">
        <authorList>
            <person name="Amanuel B.M."/>
            <person name="Anspach C.J."/>
            <person name="Chiquito R.J."/>
            <person name="Gales J.M."/>
            <person name="Hall T."/>
            <person name="Hotaki K."/>
            <person name="Lozano B."/>
            <person name="Mugisha B."/>
            <person name="Fogarty M.P."/>
            <person name="Leadon S.A."/>
            <person name="Molloy S.D."/>
            <person name="Garlena R.A."/>
            <person name="Russell D.A."/>
            <person name="Pope W.H."/>
            <person name="Jacobs-Sera D."/>
            <person name="Hatfull G.F."/>
        </authorList>
    </citation>
    <scope>NUCLEOTIDE SEQUENCE [LARGE SCALE GENOMIC DNA]</scope>
</reference>